<feature type="compositionally biased region" description="Basic and acidic residues" evidence="1">
    <location>
        <begin position="12"/>
        <end position="21"/>
    </location>
</feature>
<reference evidence="2" key="1">
    <citation type="submission" date="2014-11" db="EMBL/GenBank/DDBJ databases">
        <authorList>
            <person name="Amaro Gonzalez C."/>
        </authorList>
    </citation>
    <scope>NUCLEOTIDE SEQUENCE</scope>
</reference>
<sequence>MHAMNYQMSAEMEAKGVRSFE</sequence>
<reference evidence="2" key="2">
    <citation type="journal article" date="2015" name="Fish Shellfish Immunol.">
        <title>Early steps in the European eel (Anguilla anguilla)-Vibrio vulnificus interaction in the gills: Role of the RtxA13 toxin.</title>
        <authorList>
            <person name="Callol A."/>
            <person name="Pajuelo D."/>
            <person name="Ebbesson L."/>
            <person name="Teles M."/>
            <person name="MacKenzie S."/>
            <person name="Amaro C."/>
        </authorList>
    </citation>
    <scope>NUCLEOTIDE SEQUENCE</scope>
</reference>
<evidence type="ECO:0000313" key="2">
    <source>
        <dbReference type="EMBL" id="JAH36084.1"/>
    </source>
</evidence>
<organism evidence="2">
    <name type="scientific">Anguilla anguilla</name>
    <name type="common">European freshwater eel</name>
    <name type="synonym">Muraena anguilla</name>
    <dbReference type="NCBI Taxonomy" id="7936"/>
    <lineage>
        <taxon>Eukaryota</taxon>
        <taxon>Metazoa</taxon>
        <taxon>Chordata</taxon>
        <taxon>Craniata</taxon>
        <taxon>Vertebrata</taxon>
        <taxon>Euteleostomi</taxon>
        <taxon>Actinopterygii</taxon>
        <taxon>Neopterygii</taxon>
        <taxon>Teleostei</taxon>
        <taxon>Anguilliformes</taxon>
        <taxon>Anguillidae</taxon>
        <taxon>Anguilla</taxon>
    </lineage>
</organism>
<protein>
    <submittedName>
        <fullName evidence="2">Uncharacterized protein</fullName>
    </submittedName>
</protein>
<feature type="region of interest" description="Disordered" evidence="1">
    <location>
        <begin position="1"/>
        <end position="21"/>
    </location>
</feature>
<evidence type="ECO:0000256" key="1">
    <source>
        <dbReference type="SAM" id="MobiDB-lite"/>
    </source>
</evidence>
<proteinExistence type="predicted"/>
<accession>A0A0E9S3S8</accession>
<dbReference type="AlphaFoldDB" id="A0A0E9S3S8"/>
<dbReference type="EMBL" id="GBXM01072493">
    <property type="protein sequence ID" value="JAH36084.1"/>
    <property type="molecule type" value="Transcribed_RNA"/>
</dbReference>
<name>A0A0E9S3S8_ANGAN</name>